<feature type="region of interest" description="Disordered" evidence="1">
    <location>
        <begin position="541"/>
        <end position="564"/>
    </location>
</feature>
<dbReference type="RefSeq" id="WP_145371988.1">
    <property type="nucleotide sequence ID" value="NZ_CP036275.1"/>
</dbReference>
<dbReference type="EMBL" id="CP036275">
    <property type="protein sequence ID" value="QDU40724.1"/>
    <property type="molecule type" value="Genomic_DNA"/>
</dbReference>
<dbReference type="OrthoDB" id="208320at2"/>
<organism evidence="3 4">
    <name type="scientific">Maioricimonas rarisocia</name>
    <dbReference type="NCBI Taxonomy" id="2528026"/>
    <lineage>
        <taxon>Bacteria</taxon>
        <taxon>Pseudomonadati</taxon>
        <taxon>Planctomycetota</taxon>
        <taxon>Planctomycetia</taxon>
        <taxon>Planctomycetales</taxon>
        <taxon>Planctomycetaceae</taxon>
        <taxon>Maioricimonas</taxon>
    </lineage>
</organism>
<evidence type="ECO:0000313" key="4">
    <source>
        <dbReference type="Proteomes" id="UP000320496"/>
    </source>
</evidence>
<proteinExistence type="predicted"/>
<keyword evidence="2" id="KW-0732">Signal</keyword>
<name>A0A517ZE34_9PLAN</name>
<dbReference type="AlphaFoldDB" id="A0A517ZE34"/>
<feature type="signal peptide" evidence="2">
    <location>
        <begin position="1"/>
        <end position="22"/>
    </location>
</feature>
<evidence type="ECO:0000256" key="1">
    <source>
        <dbReference type="SAM" id="MobiDB-lite"/>
    </source>
</evidence>
<evidence type="ECO:0000313" key="3">
    <source>
        <dbReference type="EMBL" id="QDU40724.1"/>
    </source>
</evidence>
<sequence precursor="true">MSRTLRTVVALICATASFRLYATVLRPLTIPGQAPPPTQWGTAEAVRPPIFAQVANRYLPEVEWIANSRYKVQRSAEAFLYFDTWKRIDDGDGNKVELTPFALVWTDPRQPDKSAYIVRCESARLQFESPFETIIGDASPGRITGAALTGQVHVSGPDGLKLAGRDFWFSESGRQLYSDHPVTFGFGPQPGEISRVAGKADRVRIELLASADPVLGKDMPRIAGIDRIELPTNVEFDLHFEQEGHPTHTRITCVGPFEYDAQRHILTFEDDVRMARPTDPSGEIQGYDTLRCDWLALLFEKAPPEEATADSTGLDQVVEVPRLAVTDDTGSADKDSEVESEHLRFRRLRAIGDRIHLHSDGEDVTASMQELRYDSKSRVLAMLDDEAVVVQQASSKLMSREITLVHTPDNKLQQAWCRGKGRLDYVDEKTGEVAVRALWEEQLQFLPGGESGLQFVELAGEARVIQPRQTGILADRLQLWLDPIVLDAAQREARDSESGDSPTAMPVRRAEAIGSVFMSGAEFEVKTDQLAATFEMGTVTADDSPLNRQRTRQAGHADASTHGDDQWRVSCGQIEVALLYDPDSRQTELQSIDAGRSVRIAHIPADQVARGDAARSGVIVNGQSLHATHGTDGQMQLKLLGNPARLVADEVELEGDDVRVDRDASRFDVVGPGVLKLRVDRTLQGQPLEHPEWMDVAWQESMGFDGQKALFASEVHASVQQTHLYCDEMEVTMSERIDFAAQLPEDHEPQVDRVVCRNGVRLESYEYDGSKLIGLTRAALAEFTLDHARGKFEGLGPGQIDNWRYGRTRRIAIEPGAPGPAESQPPDPSEKLPWEYARINFAGTVDGDIDHQTAVLHDWVQILYAPVARPLEQFVRDQLSSDTESASKAAWLGCDQLRVAMRKQSDSDQEFVQLLGWGNAELEGQLFRALAHEVSFDESKELFTLRGRGDNKAVLYYQERPGARESRAPAQTIQFIPSRSWIKLDGATGISGVE</sequence>
<accession>A0A517ZE34</accession>
<gene>
    <name evidence="3" type="ORF">Mal4_50840</name>
</gene>
<evidence type="ECO:0000256" key="2">
    <source>
        <dbReference type="SAM" id="SignalP"/>
    </source>
</evidence>
<reference evidence="3 4" key="1">
    <citation type="submission" date="2019-02" db="EMBL/GenBank/DDBJ databases">
        <title>Deep-cultivation of Planctomycetes and their phenomic and genomic characterization uncovers novel biology.</title>
        <authorList>
            <person name="Wiegand S."/>
            <person name="Jogler M."/>
            <person name="Boedeker C."/>
            <person name="Pinto D."/>
            <person name="Vollmers J."/>
            <person name="Rivas-Marin E."/>
            <person name="Kohn T."/>
            <person name="Peeters S.H."/>
            <person name="Heuer A."/>
            <person name="Rast P."/>
            <person name="Oberbeckmann S."/>
            <person name="Bunk B."/>
            <person name="Jeske O."/>
            <person name="Meyerdierks A."/>
            <person name="Storesund J.E."/>
            <person name="Kallscheuer N."/>
            <person name="Luecker S."/>
            <person name="Lage O.M."/>
            <person name="Pohl T."/>
            <person name="Merkel B.J."/>
            <person name="Hornburger P."/>
            <person name="Mueller R.-W."/>
            <person name="Bruemmer F."/>
            <person name="Labrenz M."/>
            <person name="Spormann A.M."/>
            <person name="Op den Camp H."/>
            <person name="Overmann J."/>
            <person name="Amann R."/>
            <person name="Jetten M.S.M."/>
            <person name="Mascher T."/>
            <person name="Medema M.H."/>
            <person name="Devos D.P."/>
            <person name="Kaster A.-K."/>
            <person name="Ovreas L."/>
            <person name="Rohde M."/>
            <person name="Galperin M.Y."/>
            <person name="Jogler C."/>
        </authorList>
    </citation>
    <scope>NUCLEOTIDE SEQUENCE [LARGE SCALE GENOMIC DNA]</scope>
    <source>
        <strain evidence="3 4">Mal4</strain>
    </source>
</reference>
<feature type="chain" id="PRO_5022160581" description="OstA-like protein" evidence="2">
    <location>
        <begin position="23"/>
        <end position="994"/>
    </location>
</feature>
<dbReference type="Proteomes" id="UP000320496">
    <property type="component" value="Chromosome"/>
</dbReference>
<keyword evidence="4" id="KW-1185">Reference proteome</keyword>
<evidence type="ECO:0008006" key="5">
    <source>
        <dbReference type="Google" id="ProtNLM"/>
    </source>
</evidence>
<protein>
    <recommendedName>
        <fullName evidence="5">OstA-like protein</fullName>
    </recommendedName>
</protein>
<dbReference type="KEGG" id="mri:Mal4_50840"/>